<keyword evidence="5" id="KW-1185">Reference proteome</keyword>
<organism evidence="4 5">
    <name type="scientific">Paenibacillus artemisiicola</name>
    <dbReference type="NCBI Taxonomy" id="1172618"/>
    <lineage>
        <taxon>Bacteria</taxon>
        <taxon>Bacillati</taxon>
        <taxon>Bacillota</taxon>
        <taxon>Bacilli</taxon>
        <taxon>Bacillales</taxon>
        <taxon>Paenibacillaceae</taxon>
        <taxon>Paenibacillus</taxon>
    </lineage>
</organism>
<feature type="chain" id="PRO_5045567106" evidence="2">
    <location>
        <begin position="27"/>
        <end position="366"/>
    </location>
</feature>
<evidence type="ECO:0000313" key="5">
    <source>
        <dbReference type="Proteomes" id="UP000670947"/>
    </source>
</evidence>
<dbReference type="InterPro" id="IPR036582">
    <property type="entry name" value="Mao_N_sf"/>
</dbReference>
<gene>
    <name evidence="4" type="ORF">I8J29_00875</name>
</gene>
<feature type="signal peptide" evidence="2">
    <location>
        <begin position="1"/>
        <end position="26"/>
    </location>
</feature>
<evidence type="ECO:0000256" key="2">
    <source>
        <dbReference type="SAM" id="SignalP"/>
    </source>
</evidence>
<proteinExistence type="predicted"/>
<evidence type="ECO:0000259" key="3">
    <source>
        <dbReference type="Pfam" id="PF07833"/>
    </source>
</evidence>
<accession>A0ABS3W358</accession>
<protein>
    <submittedName>
        <fullName evidence="4">Copper amine oxidase N-terminal domain-containing protein</fullName>
    </submittedName>
</protein>
<dbReference type="RefSeq" id="WP_208845702.1">
    <property type="nucleotide sequence ID" value="NZ_JAGGDJ010000001.1"/>
</dbReference>
<name>A0ABS3W358_9BACL</name>
<dbReference type="InterPro" id="IPR012854">
    <property type="entry name" value="Cu_amine_oxidase-like_N"/>
</dbReference>
<dbReference type="Pfam" id="PF07833">
    <property type="entry name" value="Cu_amine_oxidN1"/>
    <property type="match status" value="1"/>
</dbReference>
<comment type="caution">
    <text evidence="4">The sequence shown here is derived from an EMBL/GenBank/DDBJ whole genome shotgun (WGS) entry which is preliminary data.</text>
</comment>
<dbReference type="SUPFAM" id="SSF55383">
    <property type="entry name" value="Copper amine oxidase, domain N"/>
    <property type="match status" value="1"/>
</dbReference>
<evidence type="ECO:0000256" key="1">
    <source>
        <dbReference type="SAM" id="MobiDB-lite"/>
    </source>
</evidence>
<sequence length="366" mass="37972">MKPTIKSLLMLSAVLAGTTAAAQANAASADASGSAVFRQDSTLVEIGTRQIQVQKAPFLHAGTLMVPARELALGLNAAAQWTNGSLLLTRGGLSVKLQGSSLQSGGKTVALPAGVQNINGKIYIPLRAAAEALGAGIAWNPASKTAVVRAAASAEQPVSVGYAFEKDAQGWTGGFADLPVQHEDADYQLAFNWSALPAIDGKQLNGLKLSGMNRSDDLFMYAVKKLGAADGLKPNTAYAVKLGFRLATNEASDSVGIGGSPGQSVYVKAGVVNVEPKAVETEGDYRMNLDKGNQATDGKDMRLVGDASKPDSAKEGYQLKPIHLEASVTTNANGEAYLVIGTDSGYEGLSTLYLADVQAEFTPQAK</sequence>
<feature type="region of interest" description="Disordered" evidence="1">
    <location>
        <begin position="288"/>
        <end position="314"/>
    </location>
</feature>
<feature type="compositionally biased region" description="Basic and acidic residues" evidence="1">
    <location>
        <begin position="297"/>
        <end position="314"/>
    </location>
</feature>
<dbReference type="Gene3D" id="3.30.457.10">
    <property type="entry name" value="Copper amine oxidase-like, N-terminal domain"/>
    <property type="match status" value="1"/>
</dbReference>
<dbReference type="EMBL" id="JAGGDJ010000001">
    <property type="protein sequence ID" value="MBO7742728.1"/>
    <property type="molecule type" value="Genomic_DNA"/>
</dbReference>
<reference evidence="4 5" key="1">
    <citation type="submission" date="2021-03" db="EMBL/GenBank/DDBJ databases">
        <title>Paenibacillus artemisicola MWE-103 whole genome sequence.</title>
        <authorList>
            <person name="Ham Y.J."/>
        </authorList>
    </citation>
    <scope>NUCLEOTIDE SEQUENCE [LARGE SCALE GENOMIC DNA]</scope>
    <source>
        <strain evidence="4 5">MWE-103</strain>
    </source>
</reference>
<evidence type="ECO:0000313" key="4">
    <source>
        <dbReference type="EMBL" id="MBO7742728.1"/>
    </source>
</evidence>
<feature type="domain" description="Copper amine oxidase-like N-terminal" evidence="3">
    <location>
        <begin position="48"/>
        <end position="146"/>
    </location>
</feature>
<dbReference type="Proteomes" id="UP000670947">
    <property type="component" value="Unassembled WGS sequence"/>
</dbReference>
<keyword evidence="2" id="KW-0732">Signal</keyword>